<gene>
    <name evidence="2" type="ORF">B7Z12_16995</name>
</gene>
<feature type="region of interest" description="Disordered" evidence="1">
    <location>
        <begin position="1"/>
        <end position="31"/>
    </location>
</feature>
<feature type="compositionally biased region" description="Basic and acidic residues" evidence="1">
    <location>
        <begin position="1"/>
        <end position="15"/>
    </location>
</feature>
<evidence type="ECO:0000256" key="1">
    <source>
        <dbReference type="SAM" id="MobiDB-lite"/>
    </source>
</evidence>
<feature type="non-terminal residue" evidence="2">
    <location>
        <position position="1"/>
    </location>
</feature>
<proteinExistence type="predicted"/>
<organism evidence="2 3">
    <name type="scientific">Caulobacter vibrioides</name>
    <name type="common">Caulobacter crescentus</name>
    <dbReference type="NCBI Taxonomy" id="155892"/>
    <lineage>
        <taxon>Bacteria</taxon>
        <taxon>Pseudomonadati</taxon>
        <taxon>Pseudomonadota</taxon>
        <taxon>Alphaproteobacteria</taxon>
        <taxon>Caulobacterales</taxon>
        <taxon>Caulobacteraceae</taxon>
        <taxon>Caulobacter</taxon>
    </lineage>
</organism>
<dbReference type="Proteomes" id="UP000215616">
    <property type="component" value="Unassembled WGS sequence"/>
</dbReference>
<comment type="caution">
    <text evidence="2">The sequence shown here is derived from an EMBL/GenBank/DDBJ whole genome shotgun (WGS) entry which is preliminary data.</text>
</comment>
<protein>
    <submittedName>
        <fullName evidence="2">Uncharacterized protein</fullName>
    </submittedName>
</protein>
<evidence type="ECO:0000313" key="3">
    <source>
        <dbReference type="Proteomes" id="UP000215616"/>
    </source>
</evidence>
<sequence length="31" mass="3439">DLRVLRQTSDADHAAHRARQQAAKQAVEPQA</sequence>
<dbReference type="AlphaFoldDB" id="A0A258CWM7"/>
<dbReference type="EMBL" id="NCDQ01000345">
    <property type="protein sequence ID" value="OYX00017.1"/>
    <property type="molecule type" value="Genomic_DNA"/>
</dbReference>
<evidence type="ECO:0000313" key="2">
    <source>
        <dbReference type="EMBL" id="OYX00017.1"/>
    </source>
</evidence>
<reference evidence="2 3" key="1">
    <citation type="submission" date="2017-03" db="EMBL/GenBank/DDBJ databases">
        <title>Lifting the veil on microbial sulfur biogeochemistry in mining wastewaters.</title>
        <authorList>
            <person name="Kantor R.S."/>
            <person name="Colenbrander Nelson T."/>
            <person name="Marshall S."/>
            <person name="Bennett D."/>
            <person name="Apte S."/>
            <person name="Camacho D."/>
            <person name="Thomas B.C."/>
            <person name="Warren L.A."/>
            <person name="Banfield J.F."/>
        </authorList>
    </citation>
    <scope>NUCLEOTIDE SEQUENCE [LARGE SCALE GENOMIC DNA]</scope>
    <source>
        <strain evidence="2">32-67-7</strain>
    </source>
</reference>
<accession>A0A258CWM7</accession>
<name>A0A258CWM7_CAUVI</name>